<comment type="caution">
    <text evidence="1">The sequence shown here is derived from an EMBL/GenBank/DDBJ whole genome shotgun (WGS) entry which is preliminary data.</text>
</comment>
<protein>
    <submittedName>
        <fullName evidence="1">Uncharacterized protein</fullName>
    </submittedName>
</protein>
<dbReference type="EMBL" id="JABSTQ010010379">
    <property type="protein sequence ID" value="KAG0421347.1"/>
    <property type="molecule type" value="Genomic_DNA"/>
</dbReference>
<gene>
    <name evidence="1" type="ORF">HPB47_002759</name>
</gene>
<reference evidence="1 2" key="1">
    <citation type="journal article" date="2020" name="Cell">
        <title>Large-Scale Comparative Analyses of Tick Genomes Elucidate Their Genetic Diversity and Vector Capacities.</title>
        <authorList>
            <consortium name="Tick Genome and Microbiome Consortium (TIGMIC)"/>
            <person name="Jia N."/>
            <person name="Wang J."/>
            <person name="Shi W."/>
            <person name="Du L."/>
            <person name="Sun Y."/>
            <person name="Zhan W."/>
            <person name="Jiang J.F."/>
            <person name="Wang Q."/>
            <person name="Zhang B."/>
            <person name="Ji P."/>
            <person name="Bell-Sakyi L."/>
            <person name="Cui X.M."/>
            <person name="Yuan T.T."/>
            <person name="Jiang B.G."/>
            <person name="Yang W.F."/>
            <person name="Lam T.T."/>
            <person name="Chang Q.C."/>
            <person name="Ding S.J."/>
            <person name="Wang X.J."/>
            <person name="Zhu J.G."/>
            <person name="Ruan X.D."/>
            <person name="Zhao L."/>
            <person name="Wei J.T."/>
            <person name="Ye R.Z."/>
            <person name="Que T.C."/>
            <person name="Du C.H."/>
            <person name="Zhou Y.H."/>
            <person name="Cheng J.X."/>
            <person name="Dai P.F."/>
            <person name="Guo W.B."/>
            <person name="Han X.H."/>
            <person name="Huang E.J."/>
            <person name="Li L.F."/>
            <person name="Wei W."/>
            <person name="Gao Y.C."/>
            <person name="Liu J.Z."/>
            <person name="Shao H.Z."/>
            <person name="Wang X."/>
            <person name="Wang C.C."/>
            <person name="Yang T.C."/>
            <person name="Huo Q.B."/>
            <person name="Li W."/>
            <person name="Chen H.Y."/>
            <person name="Chen S.E."/>
            <person name="Zhou L.G."/>
            <person name="Ni X.B."/>
            <person name="Tian J.H."/>
            <person name="Sheng Y."/>
            <person name="Liu T."/>
            <person name="Pan Y.S."/>
            <person name="Xia L.Y."/>
            <person name="Li J."/>
            <person name="Zhao F."/>
            <person name="Cao W.C."/>
        </authorList>
    </citation>
    <scope>NUCLEOTIDE SEQUENCE [LARGE SCALE GENOMIC DNA]</scope>
    <source>
        <strain evidence="1">Iper-2018</strain>
    </source>
</reference>
<accession>A0AC60PLI6</accession>
<proteinExistence type="predicted"/>
<evidence type="ECO:0000313" key="1">
    <source>
        <dbReference type="EMBL" id="KAG0421347.1"/>
    </source>
</evidence>
<organism evidence="1 2">
    <name type="scientific">Ixodes persulcatus</name>
    <name type="common">Taiga tick</name>
    <dbReference type="NCBI Taxonomy" id="34615"/>
    <lineage>
        <taxon>Eukaryota</taxon>
        <taxon>Metazoa</taxon>
        <taxon>Ecdysozoa</taxon>
        <taxon>Arthropoda</taxon>
        <taxon>Chelicerata</taxon>
        <taxon>Arachnida</taxon>
        <taxon>Acari</taxon>
        <taxon>Parasitiformes</taxon>
        <taxon>Ixodida</taxon>
        <taxon>Ixodoidea</taxon>
        <taxon>Ixodidae</taxon>
        <taxon>Ixodinae</taxon>
        <taxon>Ixodes</taxon>
    </lineage>
</organism>
<name>A0AC60PLI6_IXOPE</name>
<sequence length="128" mass="14289">MDEGAHFVNSDGMPQQSNTFAVKIVEPEEIPPTQADESMYSDDCGRASTASLHRWVKEEPDESAFLQIHEGSCSGAFDCTSSTSVDVEEPWKDGRLHVVEGKLLLCFIFVRTIVQREALCGIVRQFKH</sequence>
<evidence type="ECO:0000313" key="2">
    <source>
        <dbReference type="Proteomes" id="UP000805193"/>
    </source>
</evidence>
<dbReference type="Proteomes" id="UP000805193">
    <property type="component" value="Unassembled WGS sequence"/>
</dbReference>
<keyword evidence="2" id="KW-1185">Reference proteome</keyword>